<dbReference type="Proteomes" id="UP000250140">
    <property type="component" value="Unassembled WGS sequence"/>
</dbReference>
<dbReference type="SMART" id="SM00066">
    <property type="entry name" value="GAL4"/>
    <property type="match status" value="1"/>
</dbReference>
<feature type="domain" description="Zn(2)-C6 fungal-type" evidence="3">
    <location>
        <begin position="180"/>
        <end position="212"/>
    </location>
</feature>
<feature type="region of interest" description="Disordered" evidence="2">
    <location>
        <begin position="123"/>
        <end position="146"/>
    </location>
</feature>
<dbReference type="GO" id="GO:0000981">
    <property type="term" value="F:DNA-binding transcription factor activity, RNA polymerase II-specific"/>
    <property type="evidence" value="ECO:0007669"/>
    <property type="project" value="InterPro"/>
</dbReference>
<dbReference type="InterPro" id="IPR036864">
    <property type="entry name" value="Zn2-C6_fun-type_DNA-bd_sf"/>
</dbReference>
<sequence length="309" mass="34020">MTQTPIQGLTHAPQVHASTSLAPEDIVVWLNKLDPRDAPPAIDSVEDQGLSSGAPRQDYCSSALPCALQHHDTLQSCTGERPSPTNTNFTDNSIFDQPLAPDTRYFNSRDNELLSSFSTASIASSDCSNSDRSGRPRIDHSGSLVGTEPQNVTAVEVADAHDIGQSYIAPEHHTIIWVTSCLQCALAKLPCSRKIPACSRCVRSGFGELCLLQRRKLNPERVWGDVVGNMMPVLLQEEGQNAEIAERKRALNAKLLENHKHDMDRKNWVLPINDGNLSGFRPRENRRLFVQIHPGEGIGRAIPQMVHLA</sequence>
<accession>A0A8E2JR12</accession>
<dbReference type="Pfam" id="PF00172">
    <property type="entry name" value="Zn_clus"/>
    <property type="match status" value="1"/>
</dbReference>
<evidence type="ECO:0000313" key="5">
    <source>
        <dbReference type="Proteomes" id="UP000250140"/>
    </source>
</evidence>
<dbReference type="GO" id="GO:0008270">
    <property type="term" value="F:zinc ion binding"/>
    <property type="evidence" value="ECO:0007669"/>
    <property type="project" value="InterPro"/>
</dbReference>
<dbReference type="OrthoDB" id="3932796at2759"/>
<gene>
    <name evidence="4" type="ORF">AOQ84DRAFT_390552</name>
</gene>
<protein>
    <recommendedName>
        <fullName evidence="3">Zn(2)-C6 fungal-type domain-containing protein</fullName>
    </recommendedName>
</protein>
<evidence type="ECO:0000256" key="2">
    <source>
        <dbReference type="SAM" id="MobiDB-lite"/>
    </source>
</evidence>
<feature type="region of interest" description="Disordered" evidence="2">
    <location>
        <begin position="76"/>
        <end position="96"/>
    </location>
</feature>
<dbReference type="SUPFAM" id="SSF57701">
    <property type="entry name" value="Zn2/Cys6 DNA-binding domain"/>
    <property type="match status" value="1"/>
</dbReference>
<dbReference type="CDD" id="cd00067">
    <property type="entry name" value="GAL4"/>
    <property type="match status" value="1"/>
</dbReference>
<dbReference type="AlphaFoldDB" id="A0A8E2JR12"/>
<evidence type="ECO:0000313" key="4">
    <source>
        <dbReference type="EMBL" id="OCL05929.1"/>
    </source>
</evidence>
<dbReference type="EMBL" id="KV750173">
    <property type="protein sequence ID" value="OCL05929.1"/>
    <property type="molecule type" value="Genomic_DNA"/>
</dbReference>
<keyword evidence="1" id="KW-0539">Nucleus</keyword>
<reference evidence="4 5" key="1">
    <citation type="journal article" date="2016" name="Nat. Commun.">
        <title>Ectomycorrhizal ecology is imprinted in the genome of the dominant symbiotic fungus Cenococcum geophilum.</title>
        <authorList>
            <consortium name="DOE Joint Genome Institute"/>
            <person name="Peter M."/>
            <person name="Kohler A."/>
            <person name="Ohm R.A."/>
            <person name="Kuo A."/>
            <person name="Krutzmann J."/>
            <person name="Morin E."/>
            <person name="Arend M."/>
            <person name="Barry K.W."/>
            <person name="Binder M."/>
            <person name="Choi C."/>
            <person name="Clum A."/>
            <person name="Copeland A."/>
            <person name="Grisel N."/>
            <person name="Haridas S."/>
            <person name="Kipfer T."/>
            <person name="LaButti K."/>
            <person name="Lindquist E."/>
            <person name="Lipzen A."/>
            <person name="Maire R."/>
            <person name="Meier B."/>
            <person name="Mihaltcheva S."/>
            <person name="Molinier V."/>
            <person name="Murat C."/>
            <person name="Poggeler S."/>
            <person name="Quandt C.A."/>
            <person name="Sperisen C."/>
            <person name="Tritt A."/>
            <person name="Tisserant E."/>
            <person name="Crous P.W."/>
            <person name="Henrissat B."/>
            <person name="Nehls U."/>
            <person name="Egli S."/>
            <person name="Spatafora J.W."/>
            <person name="Grigoriev I.V."/>
            <person name="Martin F.M."/>
        </authorList>
    </citation>
    <scope>NUCLEOTIDE SEQUENCE [LARGE SCALE GENOMIC DNA]</scope>
    <source>
        <strain evidence="4 5">CBS 207.34</strain>
    </source>
</reference>
<name>A0A8E2JR12_9PEZI</name>
<keyword evidence="5" id="KW-1185">Reference proteome</keyword>
<organism evidence="4 5">
    <name type="scientific">Glonium stellatum</name>
    <dbReference type="NCBI Taxonomy" id="574774"/>
    <lineage>
        <taxon>Eukaryota</taxon>
        <taxon>Fungi</taxon>
        <taxon>Dikarya</taxon>
        <taxon>Ascomycota</taxon>
        <taxon>Pezizomycotina</taxon>
        <taxon>Dothideomycetes</taxon>
        <taxon>Pleosporomycetidae</taxon>
        <taxon>Gloniales</taxon>
        <taxon>Gloniaceae</taxon>
        <taxon>Glonium</taxon>
    </lineage>
</organism>
<dbReference type="PROSITE" id="PS00463">
    <property type="entry name" value="ZN2_CY6_FUNGAL_1"/>
    <property type="match status" value="1"/>
</dbReference>
<evidence type="ECO:0000259" key="3">
    <source>
        <dbReference type="PROSITE" id="PS50048"/>
    </source>
</evidence>
<dbReference type="InterPro" id="IPR001138">
    <property type="entry name" value="Zn2Cys6_DnaBD"/>
</dbReference>
<evidence type="ECO:0000256" key="1">
    <source>
        <dbReference type="ARBA" id="ARBA00023242"/>
    </source>
</evidence>
<proteinExistence type="predicted"/>
<dbReference type="PROSITE" id="PS50048">
    <property type="entry name" value="ZN2_CY6_FUNGAL_2"/>
    <property type="match status" value="1"/>
</dbReference>
<feature type="compositionally biased region" description="Polar residues" evidence="2">
    <location>
        <begin position="76"/>
        <end position="95"/>
    </location>
</feature>